<dbReference type="AlphaFoldDB" id="A0A6J5FY18"/>
<keyword evidence="4" id="KW-1185">Reference proteome</keyword>
<dbReference type="PANTHER" id="PTHR36837:SF4">
    <property type="entry name" value="BLR0908 PROTEIN"/>
    <property type="match status" value="1"/>
</dbReference>
<dbReference type="PIRSF" id="PIRSF020818">
    <property type="entry name" value="PHB_depoly_PhaZ"/>
    <property type="match status" value="1"/>
</dbReference>
<sequence length="441" mass="47405">MWYALVEQQRQWLRAWRAASQSMRSAYEAWPAPPLAHAASSCYADLYEPLLGLADGPPPFAIDAITLAGRRCAVEESIVARTPFCDLRHFARPNAARAVLLCAPLAGHATVMMRETVEALLADGDVYVTDWVNARDVPLAAGRFGLNEYVAMLDGFIGQLEQDGRPLHVVAVCQSTFPALGTLALRAQRALAAPASITLIGGPLDARINPGTLGLAAASHTLDWCERHLIDVVPPGFAGHGRRVFPTYLQQAEIAIVYPQRYVSLIDRYAHASSHGDARALASARRALIEYTALIDMPAEYFLDTIDIVFQRALLANRTWRVADGTANTSGTSSANAGSAASGTLVEPAALRDVALLSVEGTRDAVTGTGQTHAALEMCSGIAPDARQRLDVDGCDHYGLFTGERWRADVHPALQATFAKAEAAARSRQHANPRGPRAVRA</sequence>
<evidence type="ECO:0000256" key="1">
    <source>
        <dbReference type="SAM" id="MobiDB-lite"/>
    </source>
</evidence>
<dbReference type="NCBIfam" id="TIGR01849">
    <property type="entry name" value="PHB_depoly_PhaZ"/>
    <property type="match status" value="1"/>
</dbReference>
<dbReference type="InterPro" id="IPR009656">
    <property type="entry name" value="PHB_depo_C"/>
</dbReference>
<dbReference type="RefSeq" id="WP_129563692.1">
    <property type="nucleotide sequence ID" value="NZ_CADIKL010000011.1"/>
</dbReference>
<dbReference type="InterPro" id="IPR051321">
    <property type="entry name" value="PHA/PHB_synthase"/>
</dbReference>
<proteinExistence type="predicted"/>
<dbReference type="PANTHER" id="PTHR36837">
    <property type="entry name" value="POLY(3-HYDROXYALKANOATE) POLYMERASE SUBUNIT PHAC"/>
    <property type="match status" value="1"/>
</dbReference>
<dbReference type="Proteomes" id="UP000494119">
    <property type="component" value="Unassembled WGS sequence"/>
</dbReference>
<feature type="domain" description="PHB de-polymerase C-terminal" evidence="2">
    <location>
        <begin position="201"/>
        <end position="417"/>
    </location>
</feature>
<dbReference type="SUPFAM" id="SSF53474">
    <property type="entry name" value="alpha/beta-Hydrolases"/>
    <property type="match status" value="1"/>
</dbReference>
<evidence type="ECO:0000313" key="3">
    <source>
        <dbReference type="EMBL" id="CAB3788928.1"/>
    </source>
</evidence>
<feature type="region of interest" description="Disordered" evidence="1">
    <location>
        <begin position="421"/>
        <end position="441"/>
    </location>
</feature>
<protein>
    <recommendedName>
        <fullName evidence="2">PHB de-polymerase C-terminal domain-containing protein</fullName>
    </recommendedName>
</protein>
<reference evidence="3 4" key="1">
    <citation type="submission" date="2020-04" db="EMBL/GenBank/DDBJ databases">
        <authorList>
            <person name="De Canck E."/>
        </authorList>
    </citation>
    <scope>NUCLEOTIDE SEQUENCE [LARGE SCALE GENOMIC DNA]</scope>
    <source>
        <strain evidence="3 4">LMG 28688</strain>
    </source>
</reference>
<name>A0A6J5FY18_9BURK</name>
<gene>
    <name evidence="3" type="ORF">LMG28688_02787</name>
</gene>
<dbReference type="InterPro" id="IPR010915">
    <property type="entry name" value="PHB_depoly_PhaZ"/>
</dbReference>
<evidence type="ECO:0000259" key="2">
    <source>
        <dbReference type="Pfam" id="PF06850"/>
    </source>
</evidence>
<organism evidence="3 4">
    <name type="scientific">Paraburkholderia caffeinitolerans</name>
    <dbReference type="NCBI Taxonomy" id="1723730"/>
    <lineage>
        <taxon>Bacteria</taxon>
        <taxon>Pseudomonadati</taxon>
        <taxon>Pseudomonadota</taxon>
        <taxon>Betaproteobacteria</taxon>
        <taxon>Burkholderiales</taxon>
        <taxon>Burkholderiaceae</taxon>
        <taxon>Paraburkholderia</taxon>
    </lineage>
</organism>
<dbReference type="InterPro" id="IPR029058">
    <property type="entry name" value="AB_hydrolase_fold"/>
</dbReference>
<evidence type="ECO:0000313" key="4">
    <source>
        <dbReference type="Proteomes" id="UP000494119"/>
    </source>
</evidence>
<accession>A0A6J5FY18</accession>
<feature type="compositionally biased region" description="Basic residues" evidence="1">
    <location>
        <begin position="427"/>
        <end position="441"/>
    </location>
</feature>
<dbReference type="Gene3D" id="3.40.50.1820">
    <property type="entry name" value="alpha/beta hydrolase"/>
    <property type="match status" value="1"/>
</dbReference>
<dbReference type="Pfam" id="PF06850">
    <property type="entry name" value="PHB_depo_C"/>
    <property type="match status" value="1"/>
</dbReference>
<dbReference type="EMBL" id="CADIKL010000011">
    <property type="protein sequence ID" value="CAB3788928.1"/>
    <property type="molecule type" value="Genomic_DNA"/>
</dbReference>